<accession>A0ABP0LMC3</accession>
<feature type="compositionally biased region" description="Basic residues" evidence="1">
    <location>
        <begin position="256"/>
        <end position="271"/>
    </location>
</feature>
<name>A0ABP0LMC3_9DINO</name>
<feature type="region of interest" description="Disordered" evidence="1">
    <location>
        <begin position="576"/>
        <end position="600"/>
    </location>
</feature>
<evidence type="ECO:0000313" key="3">
    <source>
        <dbReference type="Proteomes" id="UP001642484"/>
    </source>
</evidence>
<reference evidence="2 3" key="1">
    <citation type="submission" date="2024-02" db="EMBL/GenBank/DDBJ databases">
        <authorList>
            <person name="Chen Y."/>
            <person name="Shah S."/>
            <person name="Dougan E. K."/>
            <person name="Thang M."/>
            <person name="Chan C."/>
        </authorList>
    </citation>
    <scope>NUCLEOTIDE SEQUENCE [LARGE SCALE GENOMIC DNA]</scope>
</reference>
<gene>
    <name evidence="2" type="ORF">CCMP2556_LOCUS21743</name>
</gene>
<feature type="compositionally biased region" description="Basic and acidic residues" evidence="1">
    <location>
        <begin position="337"/>
        <end position="358"/>
    </location>
</feature>
<proteinExistence type="predicted"/>
<evidence type="ECO:0000256" key="1">
    <source>
        <dbReference type="SAM" id="MobiDB-lite"/>
    </source>
</evidence>
<comment type="caution">
    <text evidence="2">The sequence shown here is derived from an EMBL/GenBank/DDBJ whole genome shotgun (WGS) entry which is preliminary data.</text>
</comment>
<keyword evidence="3" id="KW-1185">Reference proteome</keyword>
<protein>
    <submittedName>
        <fullName evidence="2">Uncharacterized protein</fullName>
    </submittedName>
</protein>
<dbReference type="EMBL" id="CAXAMN010013335">
    <property type="protein sequence ID" value="CAK9040366.1"/>
    <property type="molecule type" value="Genomic_DNA"/>
</dbReference>
<feature type="compositionally biased region" description="Basic and acidic residues" evidence="1">
    <location>
        <begin position="282"/>
        <end position="308"/>
    </location>
</feature>
<feature type="compositionally biased region" description="Basic and acidic residues" evidence="1">
    <location>
        <begin position="234"/>
        <end position="255"/>
    </location>
</feature>
<evidence type="ECO:0000313" key="2">
    <source>
        <dbReference type="EMBL" id="CAK9040366.1"/>
    </source>
</evidence>
<feature type="compositionally biased region" description="Basic and acidic residues" evidence="1">
    <location>
        <begin position="389"/>
        <end position="419"/>
    </location>
</feature>
<sequence>MATLEQIAAQGLSGPILEASKKQDKKLTLVDNRGLAKPSNFDGNLDFLQWKIRLEAFVESVHGDFVQAISWAEDETDPISNASMNAEFGETTPAQETMPDLESKDAQLYAVLQTLCEKEAFTLVRSAGKSKGLEAWRRSCKRFDPSTGGRRRALLRSVLSPNRCNKVEELSAVAENWDQVRQYENRRKVERRLQLNQARFADYLEAQKELSTYLETRIGLLKSGGGGHSSSDYNGHRRQEEKETCDRRDSREPWKGRLRSPKRGRSPKKKAKGESTDEEEERILRENKRRERSECTAESRKEFLKLADKTAYPKSALPRRARSAKAERRTRKGRVPKKPDKCRMVKAKAEAPDAKSDARPANSGFNSGCFEARWHRTCLSQKIEAEEDPDKKAEPQLEKQKKELQRDTPRQSIKITEENLRDQTFHDSRYYADVAAGKPRHVAWKNEKGRRRAILDRRSGLVDRVSEKLELDDNLWHSKQSAPGTGKKRKDLDGLKADVESEVLDDRATRQRRLSHWRMKAELSFMGRTPTGVRRFWKAGSQAFIAPWPRDEGGASPPHCARGPWRIADFAKDSQAGKYKKHGGPPLEDAPAASAGAPDEELGEEVGEEQAQVIVKRSPADPTAQEVQDHRAAGHVVHRSWCAHCQRARVMGPRHHRGQAAQDEEGRLPQVSLDYCYTNAWQERGSDSDSGMLPCLIVKCHKTGRYWGNVDPSKGTDIL</sequence>
<feature type="compositionally biased region" description="Basic residues" evidence="1">
    <location>
        <begin position="317"/>
        <end position="336"/>
    </location>
</feature>
<organism evidence="2 3">
    <name type="scientific">Durusdinium trenchii</name>
    <dbReference type="NCBI Taxonomy" id="1381693"/>
    <lineage>
        <taxon>Eukaryota</taxon>
        <taxon>Sar</taxon>
        <taxon>Alveolata</taxon>
        <taxon>Dinophyceae</taxon>
        <taxon>Suessiales</taxon>
        <taxon>Symbiodiniaceae</taxon>
        <taxon>Durusdinium</taxon>
    </lineage>
</organism>
<feature type="region of interest" description="Disordered" evidence="1">
    <location>
        <begin position="222"/>
        <end position="366"/>
    </location>
</feature>
<dbReference type="Proteomes" id="UP001642484">
    <property type="component" value="Unassembled WGS sequence"/>
</dbReference>
<feature type="region of interest" description="Disordered" evidence="1">
    <location>
        <begin position="381"/>
        <end position="419"/>
    </location>
</feature>